<accession>A0AAV1PJ43</accession>
<dbReference type="AlphaFoldDB" id="A0AAV1PJ43"/>
<proteinExistence type="predicted"/>
<feature type="non-terminal residue" evidence="2">
    <location>
        <position position="1"/>
    </location>
</feature>
<reference evidence="2 3" key="1">
    <citation type="submission" date="2024-01" db="EMBL/GenBank/DDBJ databases">
        <authorList>
            <person name="Alioto T."/>
            <person name="Alioto T."/>
            <person name="Gomez Garrido J."/>
        </authorList>
    </citation>
    <scope>NUCLEOTIDE SEQUENCE [LARGE SCALE GENOMIC DNA]</scope>
</reference>
<protein>
    <submittedName>
        <fullName evidence="2">Uncharacterized protein</fullName>
    </submittedName>
</protein>
<organism evidence="2 3">
    <name type="scientific">Scomber scombrus</name>
    <name type="common">Atlantic mackerel</name>
    <name type="synonym">Scomber vernalis</name>
    <dbReference type="NCBI Taxonomy" id="13677"/>
    <lineage>
        <taxon>Eukaryota</taxon>
        <taxon>Metazoa</taxon>
        <taxon>Chordata</taxon>
        <taxon>Craniata</taxon>
        <taxon>Vertebrata</taxon>
        <taxon>Euteleostomi</taxon>
        <taxon>Actinopterygii</taxon>
        <taxon>Neopterygii</taxon>
        <taxon>Teleostei</taxon>
        <taxon>Neoteleostei</taxon>
        <taxon>Acanthomorphata</taxon>
        <taxon>Pelagiaria</taxon>
        <taxon>Scombriformes</taxon>
        <taxon>Scombridae</taxon>
        <taxon>Scomber</taxon>
    </lineage>
</organism>
<feature type="non-terminal residue" evidence="2">
    <location>
        <position position="73"/>
    </location>
</feature>
<evidence type="ECO:0000256" key="1">
    <source>
        <dbReference type="SAM" id="MobiDB-lite"/>
    </source>
</evidence>
<evidence type="ECO:0000313" key="3">
    <source>
        <dbReference type="Proteomes" id="UP001314229"/>
    </source>
</evidence>
<evidence type="ECO:0000313" key="2">
    <source>
        <dbReference type="EMBL" id="CAK6971666.1"/>
    </source>
</evidence>
<feature type="region of interest" description="Disordered" evidence="1">
    <location>
        <begin position="1"/>
        <end position="73"/>
    </location>
</feature>
<name>A0AAV1PJ43_SCOSC</name>
<gene>
    <name evidence="2" type="ORF">FSCOSCO3_A011517</name>
</gene>
<dbReference type="Proteomes" id="UP001314229">
    <property type="component" value="Unassembled WGS sequence"/>
</dbReference>
<keyword evidence="3" id="KW-1185">Reference proteome</keyword>
<sequence>IEKMDKQNTWTQSAQNKQKPARKGTQRGALGPDCFPQFVQGRARAQANGTTTSNSSSDLLDVSGKSNTGRVEY</sequence>
<dbReference type="EMBL" id="CAWUFR010000183">
    <property type="protein sequence ID" value="CAK6971666.1"/>
    <property type="molecule type" value="Genomic_DNA"/>
</dbReference>
<comment type="caution">
    <text evidence="2">The sequence shown here is derived from an EMBL/GenBank/DDBJ whole genome shotgun (WGS) entry which is preliminary data.</text>
</comment>
<feature type="compositionally biased region" description="Polar residues" evidence="1">
    <location>
        <begin position="7"/>
        <end position="18"/>
    </location>
</feature>
<feature type="compositionally biased region" description="Low complexity" evidence="1">
    <location>
        <begin position="48"/>
        <end position="64"/>
    </location>
</feature>